<protein>
    <submittedName>
        <fullName evidence="2">DUF3775 domain-containing protein</fullName>
    </submittedName>
</protein>
<feature type="region of interest" description="Disordered" evidence="1">
    <location>
        <begin position="1"/>
        <end position="36"/>
    </location>
</feature>
<dbReference type="Proteomes" id="UP000692816">
    <property type="component" value="Unassembled WGS sequence"/>
</dbReference>
<reference evidence="2" key="1">
    <citation type="journal article" date="2021" name="Int. J. Syst. Evol. Microbiol.">
        <title>Bradyrhizobium septentrionale sp. nov. (sv. septentrionale) and Bradyrhizobium quebecense sp. nov. (sv. septentrionale) associated with legumes native to Canada possess rearranged symbiosis genes and numerous insertion sequences.</title>
        <authorList>
            <person name="Bromfield E.S.P."/>
            <person name="Cloutier S."/>
        </authorList>
    </citation>
    <scope>NUCLEOTIDE SEQUENCE</scope>
    <source>
        <strain evidence="2">12S5</strain>
    </source>
</reference>
<dbReference type="EMBL" id="JAGEPA010000002">
    <property type="protein sequence ID" value="MBO1435587.1"/>
    <property type="molecule type" value="Genomic_DNA"/>
</dbReference>
<organism evidence="2 3">
    <name type="scientific">Bradyrhizobium quebecense</name>
    <dbReference type="NCBI Taxonomy" id="2748629"/>
    <lineage>
        <taxon>Bacteria</taxon>
        <taxon>Pseudomonadati</taxon>
        <taxon>Pseudomonadota</taxon>
        <taxon>Alphaproteobacteria</taxon>
        <taxon>Hyphomicrobiales</taxon>
        <taxon>Nitrobacteraceae</taxon>
        <taxon>Bradyrhizobium</taxon>
    </lineage>
</organism>
<comment type="caution">
    <text evidence="2">The sequence shown here is derived from an EMBL/GenBank/DDBJ whole genome shotgun (WGS) entry which is preliminary data.</text>
</comment>
<evidence type="ECO:0000313" key="3">
    <source>
        <dbReference type="Proteomes" id="UP000692816"/>
    </source>
</evidence>
<name>A0ABS3MVP3_9BRAD</name>
<accession>A0ABS3MVP3</accession>
<sequence>MAQASSAARPDRRARRHQWRGYNARGSDGGFTSATGRHGHLDKELASDEVAELEALYYLGRDGYLPELFDDTVAGIKLKQAAERDLREQIRHLADKTNLLTCLQTGARMAGRLALAKQLEGM</sequence>
<keyword evidence="3" id="KW-1185">Reference proteome</keyword>
<evidence type="ECO:0000313" key="2">
    <source>
        <dbReference type="EMBL" id="MBO1435587.1"/>
    </source>
</evidence>
<proteinExistence type="predicted"/>
<evidence type="ECO:0000256" key="1">
    <source>
        <dbReference type="SAM" id="MobiDB-lite"/>
    </source>
</evidence>
<gene>
    <name evidence="2" type="ORF">J4P68_40815</name>
</gene>